<dbReference type="GO" id="GO:0005319">
    <property type="term" value="F:lipid transporter activity"/>
    <property type="evidence" value="ECO:0007669"/>
    <property type="project" value="TreeGrafter"/>
</dbReference>
<evidence type="ECO:0000256" key="6">
    <source>
        <dbReference type="ARBA" id="ARBA00022525"/>
    </source>
</evidence>
<proteinExistence type="inferred from homology"/>
<evidence type="ECO:0000256" key="9">
    <source>
        <dbReference type="ARBA" id="ARBA00023055"/>
    </source>
</evidence>
<comment type="similarity">
    <text evidence="2">Belongs to the calycin superfamily. Lipocalin family. Highly divergent.</text>
</comment>
<comment type="function">
    <text evidence="11">Probably involved in lipid transport. Can bind sphingosine-1-phosphate, myristic acid, palmitic acid and stearic acid, retinol, all-trans-retinoic acid and 9-cis-retinoic acid.</text>
</comment>
<dbReference type="GO" id="GO:0034364">
    <property type="term" value="C:high-density lipoprotein particle"/>
    <property type="evidence" value="ECO:0007669"/>
    <property type="project" value="UniProtKB-KW"/>
</dbReference>
<dbReference type="SUPFAM" id="SSF50814">
    <property type="entry name" value="Lipocalins"/>
    <property type="match status" value="1"/>
</dbReference>
<evidence type="ECO:0000256" key="11">
    <source>
        <dbReference type="ARBA" id="ARBA00025553"/>
    </source>
</evidence>
<dbReference type="GeneTree" id="ENSGT00940000169242"/>
<gene>
    <name evidence="13" type="primary">apom</name>
</gene>
<keyword evidence="10" id="KW-1015">Disulfide bond</keyword>
<evidence type="ECO:0000313" key="13">
    <source>
        <dbReference type="Ensembl" id="ENSMMDP00005004828.1"/>
    </source>
</evidence>
<evidence type="ECO:0000256" key="7">
    <source>
        <dbReference type="ARBA" id="ARBA00022729"/>
    </source>
</evidence>
<keyword evidence="6" id="KW-0964">Secreted</keyword>
<organism evidence="13 14">
    <name type="scientific">Myripristis murdjan</name>
    <name type="common">pinecone soldierfish</name>
    <dbReference type="NCBI Taxonomy" id="586833"/>
    <lineage>
        <taxon>Eukaryota</taxon>
        <taxon>Metazoa</taxon>
        <taxon>Chordata</taxon>
        <taxon>Craniata</taxon>
        <taxon>Vertebrata</taxon>
        <taxon>Euteleostomi</taxon>
        <taxon>Actinopterygii</taxon>
        <taxon>Neopterygii</taxon>
        <taxon>Teleostei</taxon>
        <taxon>Neoteleostei</taxon>
        <taxon>Acanthomorphata</taxon>
        <taxon>Holocentriformes</taxon>
        <taxon>Holocentridae</taxon>
        <taxon>Myripristis</taxon>
    </lineage>
</organism>
<dbReference type="GO" id="GO:0034384">
    <property type="term" value="P:high-density lipoprotein particle clearance"/>
    <property type="evidence" value="ECO:0007669"/>
    <property type="project" value="TreeGrafter"/>
</dbReference>
<accession>A0A667WT62</accession>
<feature type="chain" id="PRO_5025561803" description="Apolipoprotein M" evidence="12">
    <location>
        <begin position="19"/>
        <end position="196"/>
    </location>
</feature>
<reference evidence="13" key="3">
    <citation type="submission" date="2025-09" db="UniProtKB">
        <authorList>
            <consortium name="Ensembl"/>
        </authorList>
    </citation>
    <scope>IDENTIFICATION</scope>
</reference>
<evidence type="ECO:0000313" key="14">
    <source>
        <dbReference type="Proteomes" id="UP000472263"/>
    </source>
</evidence>
<dbReference type="GO" id="GO:0005543">
    <property type="term" value="F:phospholipid binding"/>
    <property type="evidence" value="ECO:0007669"/>
    <property type="project" value="TreeGrafter"/>
</dbReference>
<protein>
    <recommendedName>
        <fullName evidence="4">Apolipoprotein M</fullName>
    </recommendedName>
</protein>
<dbReference type="GO" id="GO:0034380">
    <property type="term" value="P:high-density lipoprotein particle assembly"/>
    <property type="evidence" value="ECO:0007669"/>
    <property type="project" value="TreeGrafter"/>
</dbReference>
<evidence type="ECO:0000256" key="8">
    <source>
        <dbReference type="ARBA" id="ARBA00022850"/>
    </source>
</evidence>
<comment type="subcellular location">
    <subcellularLocation>
        <location evidence="1">Secreted</location>
    </subcellularLocation>
</comment>
<dbReference type="InterPro" id="IPR022734">
    <property type="entry name" value="ApoM"/>
</dbReference>
<sequence length="196" mass="22265">MLDKLWSFLLCVYGLVHQALVPCPAPDLLPANSLNTQQYLGKWYFIAAVGFRDADIHMFRGMDSSVFSVEETSVKDTLQMTADMRVGDLCLKQTWTYYVRPERDDLEVEGRPTRRTLIWSGKWVGCPQCIILQEIEPPRSETEAVDSLSRHLLYARQSDVDPTVVAAFQENSACNNLTAFVKLPQTKGLSLRYLTL</sequence>
<dbReference type="Gene3D" id="2.40.128.20">
    <property type="match status" value="1"/>
</dbReference>
<keyword evidence="8" id="KW-0345">HDL</keyword>
<dbReference type="AlphaFoldDB" id="A0A667WT62"/>
<evidence type="ECO:0000256" key="2">
    <source>
        <dbReference type="ARBA" id="ARBA00007071"/>
    </source>
</evidence>
<dbReference type="GO" id="GO:0034375">
    <property type="term" value="P:high-density lipoprotein particle remodeling"/>
    <property type="evidence" value="ECO:0007669"/>
    <property type="project" value="TreeGrafter"/>
</dbReference>
<keyword evidence="14" id="KW-1185">Reference proteome</keyword>
<evidence type="ECO:0000256" key="3">
    <source>
        <dbReference type="ARBA" id="ARBA00011559"/>
    </source>
</evidence>
<evidence type="ECO:0000256" key="4">
    <source>
        <dbReference type="ARBA" id="ARBA00019937"/>
    </source>
</evidence>
<dbReference type="Ensembl" id="ENSMMDT00005004965.1">
    <property type="protein sequence ID" value="ENSMMDP00005004828.1"/>
    <property type="gene ID" value="ENSMMDG00005002662.1"/>
</dbReference>
<comment type="subunit">
    <text evidence="3">Interacts with LRP2; LRP2 mediates APOM renal uptake and subsequent lysosomal degradation.</text>
</comment>
<evidence type="ECO:0000256" key="1">
    <source>
        <dbReference type="ARBA" id="ARBA00004613"/>
    </source>
</evidence>
<dbReference type="GO" id="GO:0034361">
    <property type="term" value="C:very-low-density lipoprotein particle"/>
    <property type="evidence" value="ECO:0007669"/>
    <property type="project" value="TreeGrafter"/>
</dbReference>
<evidence type="ECO:0000256" key="10">
    <source>
        <dbReference type="ARBA" id="ARBA00023157"/>
    </source>
</evidence>
<name>A0A667WT62_9TELE</name>
<keyword evidence="5" id="KW-0813">Transport</keyword>
<keyword evidence="9" id="KW-0445">Lipid transport</keyword>
<dbReference type="Pfam" id="PF11032">
    <property type="entry name" value="ApoM"/>
    <property type="match status" value="1"/>
</dbReference>
<evidence type="ECO:0000256" key="5">
    <source>
        <dbReference type="ARBA" id="ARBA00022448"/>
    </source>
</evidence>
<dbReference type="GO" id="GO:0034362">
    <property type="term" value="C:low-density lipoprotein particle"/>
    <property type="evidence" value="ECO:0007669"/>
    <property type="project" value="TreeGrafter"/>
</dbReference>
<dbReference type="InParanoid" id="A0A667WT62"/>
<dbReference type="PANTHER" id="PTHR32028:SF1">
    <property type="entry name" value="APOLIPOPROTEIN M"/>
    <property type="match status" value="1"/>
</dbReference>
<reference evidence="13" key="2">
    <citation type="submission" date="2025-08" db="UniProtKB">
        <authorList>
            <consortium name="Ensembl"/>
        </authorList>
    </citation>
    <scope>IDENTIFICATION</scope>
</reference>
<keyword evidence="7 12" id="KW-0732">Signal</keyword>
<reference evidence="13" key="1">
    <citation type="submission" date="2019-06" db="EMBL/GenBank/DDBJ databases">
        <authorList>
            <consortium name="Wellcome Sanger Institute Data Sharing"/>
        </authorList>
    </citation>
    <scope>NUCLEOTIDE SEQUENCE [LARGE SCALE GENOMIC DNA]</scope>
</reference>
<feature type="signal peptide" evidence="12">
    <location>
        <begin position="1"/>
        <end position="18"/>
    </location>
</feature>
<evidence type="ECO:0000256" key="12">
    <source>
        <dbReference type="SAM" id="SignalP"/>
    </source>
</evidence>
<dbReference type="GO" id="GO:0033344">
    <property type="term" value="P:cholesterol efflux"/>
    <property type="evidence" value="ECO:0007669"/>
    <property type="project" value="TreeGrafter"/>
</dbReference>
<dbReference type="PANTHER" id="PTHR32028">
    <property type="entry name" value="APOLIPOPROTEIN M"/>
    <property type="match status" value="1"/>
</dbReference>
<dbReference type="InterPro" id="IPR012674">
    <property type="entry name" value="Calycin"/>
</dbReference>
<dbReference type="Proteomes" id="UP000472263">
    <property type="component" value="Chromosome 16"/>
</dbReference>